<dbReference type="EMBL" id="WIXE01022432">
    <property type="protein sequence ID" value="KAK5967475.1"/>
    <property type="molecule type" value="Genomic_DNA"/>
</dbReference>
<comment type="subcellular location">
    <subcellularLocation>
        <location evidence="1">Membrane</location>
        <topology evidence="1">Single-pass type II membrane protein</topology>
    </subcellularLocation>
</comment>
<evidence type="ECO:0000256" key="5">
    <source>
        <dbReference type="ARBA" id="ARBA00023180"/>
    </source>
</evidence>
<evidence type="ECO:0000256" key="1">
    <source>
        <dbReference type="ARBA" id="ARBA00004606"/>
    </source>
</evidence>
<dbReference type="GO" id="GO:0016757">
    <property type="term" value="F:glycosyltransferase activity"/>
    <property type="evidence" value="ECO:0007669"/>
    <property type="project" value="UniProtKB-KW"/>
</dbReference>
<dbReference type="PANTHER" id="PTHR46671">
    <property type="entry name" value="PROTEIN CBG11221"/>
    <property type="match status" value="1"/>
</dbReference>
<feature type="transmembrane region" description="Helical" evidence="6">
    <location>
        <begin position="29"/>
        <end position="47"/>
    </location>
</feature>
<dbReference type="PANTHER" id="PTHR46671:SF7">
    <property type="entry name" value="CORE-2_I-BRANCHING ENZYME"/>
    <property type="match status" value="1"/>
</dbReference>
<dbReference type="Pfam" id="PF02485">
    <property type="entry name" value="Branch"/>
    <property type="match status" value="1"/>
</dbReference>
<keyword evidence="3" id="KW-0808">Transferase</keyword>
<gene>
    <name evidence="7" type="ORF">GCK32_001755</name>
</gene>
<proteinExistence type="predicted"/>
<keyword evidence="6" id="KW-0812">Transmembrane</keyword>
<dbReference type="AlphaFoldDB" id="A0AAN8EZB0"/>
<evidence type="ECO:0000256" key="6">
    <source>
        <dbReference type="SAM" id="Phobius"/>
    </source>
</evidence>
<keyword evidence="6" id="KW-1133">Transmembrane helix</keyword>
<evidence type="ECO:0000256" key="2">
    <source>
        <dbReference type="ARBA" id="ARBA00022676"/>
    </source>
</evidence>
<keyword evidence="5" id="KW-0325">Glycoprotein</keyword>
<reference evidence="7 8" key="1">
    <citation type="submission" date="2019-10" db="EMBL/GenBank/DDBJ databases">
        <title>Assembly and Annotation for the nematode Trichostrongylus colubriformis.</title>
        <authorList>
            <person name="Martin J."/>
        </authorList>
    </citation>
    <scope>NUCLEOTIDE SEQUENCE [LARGE SCALE GENOMIC DNA]</scope>
    <source>
        <strain evidence="7">G859</strain>
        <tissue evidence="7">Whole worm</tissue>
    </source>
</reference>
<evidence type="ECO:0000256" key="3">
    <source>
        <dbReference type="ARBA" id="ARBA00022679"/>
    </source>
</evidence>
<evidence type="ECO:0000256" key="4">
    <source>
        <dbReference type="ARBA" id="ARBA00023136"/>
    </source>
</evidence>
<keyword evidence="8" id="KW-1185">Reference proteome</keyword>
<keyword evidence="2" id="KW-0328">Glycosyltransferase</keyword>
<dbReference type="Proteomes" id="UP001331761">
    <property type="component" value="Unassembled WGS sequence"/>
</dbReference>
<dbReference type="GO" id="GO:0016020">
    <property type="term" value="C:membrane"/>
    <property type="evidence" value="ECO:0007669"/>
    <property type="project" value="UniProtKB-SubCell"/>
</dbReference>
<evidence type="ECO:0000313" key="7">
    <source>
        <dbReference type="EMBL" id="KAK5967475.1"/>
    </source>
</evidence>
<protein>
    <submittedName>
        <fullName evidence="7">Core-2/I-Branching enzyme</fullName>
    </submittedName>
</protein>
<name>A0AAN8EZB0_TRICO</name>
<accession>A0AAN8EZB0</accession>
<keyword evidence="4 6" id="KW-0472">Membrane</keyword>
<dbReference type="InterPro" id="IPR003406">
    <property type="entry name" value="Glyco_trans_14"/>
</dbReference>
<sequence length="467" mass="54136">MNIPPTVVLVLRRAQQVWSSPKNLLRLLFSRKVVIIATVLCICTFWITSELRLHPFIGGWFKQKQLAYFQRKSDTAHIDCGRLLHDDKQGDYAKRIAASRSRLSPHNFSMRCEHIRARVLPPVQPRQLQFGVAYARIVYESYEFIEDELRSSYHPQNVFCYALDYKAEKGFSEKIETLGKCFPNVIVPGKRWSIGRNGINGTRAHHECMKALMTFEGWRYVILLQNYDIMIKTVYETVSILQALGGANDVHVLPCEADRYNHSLNWDVRSLKLYRNEQQVALAHLNASLTIARGAVQASLSRAAADWMVNTVDLTITFEQLDFNIMGVDEVLIPTLHVSDSLDMPGRFTAQCVKKGRRMDFITRVASWQYAKDECHSKQYRHSVCIYGVEDLTWIAKSPKLMANKMMPSFDYGAIDCMHELMFNRTYLEQEDQKWNMTLYENLPGVLYNKYRQNPYQDFKLDCNLVI</sequence>
<evidence type="ECO:0000313" key="8">
    <source>
        <dbReference type="Proteomes" id="UP001331761"/>
    </source>
</evidence>
<organism evidence="7 8">
    <name type="scientific">Trichostrongylus colubriformis</name>
    <name type="common">Black scour worm</name>
    <dbReference type="NCBI Taxonomy" id="6319"/>
    <lineage>
        <taxon>Eukaryota</taxon>
        <taxon>Metazoa</taxon>
        <taxon>Ecdysozoa</taxon>
        <taxon>Nematoda</taxon>
        <taxon>Chromadorea</taxon>
        <taxon>Rhabditida</taxon>
        <taxon>Rhabditina</taxon>
        <taxon>Rhabditomorpha</taxon>
        <taxon>Strongyloidea</taxon>
        <taxon>Trichostrongylidae</taxon>
        <taxon>Trichostrongylus</taxon>
    </lineage>
</organism>
<comment type="caution">
    <text evidence="7">The sequence shown here is derived from an EMBL/GenBank/DDBJ whole genome shotgun (WGS) entry which is preliminary data.</text>
</comment>